<sequence>GMMHTRVRMIISNFLILIHYNIMPPKAEEEMLINENFKMKEQYLTFKLVEVPLPYCVDHEKMILKPATNPL</sequence>
<feature type="non-terminal residue" evidence="1">
    <location>
        <position position="71"/>
    </location>
</feature>
<dbReference type="EMBL" id="CAJVPY010025849">
    <property type="protein sequence ID" value="CAG8788834.1"/>
    <property type="molecule type" value="Genomic_DNA"/>
</dbReference>
<gene>
    <name evidence="1" type="ORF">DERYTH_LOCUS20984</name>
</gene>
<proteinExistence type="predicted"/>
<keyword evidence="2" id="KW-1185">Reference proteome</keyword>
<name>A0A9N9JMH2_9GLOM</name>
<accession>A0A9N9JMH2</accession>
<evidence type="ECO:0000313" key="2">
    <source>
        <dbReference type="Proteomes" id="UP000789405"/>
    </source>
</evidence>
<comment type="caution">
    <text evidence="1">The sequence shown here is derived from an EMBL/GenBank/DDBJ whole genome shotgun (WGS) entry which is preliminary data.</text>
</comment>
<dbReference type="AlphaFoldDB" id="A0A9N9JMH2"/>
<organism evidence="1 2">
    <name type="scientific">Dentiscutata erythropus</name>
    <dbReference type="NCBI Taxonomy" id="1348616"/>
    <lineage>
        <taxon>Eukaryota</taxon>
        <taxon>Fungi</taxon>
        <taxon>Fungi incertae sedis</taxon>
        <taxon>Mucoromycota</taxon>
        <taxon>Glomeromycotina</taxon>
        <taxon>Glomeromycetes</taxon>
        <taxon>Diversisporales</taxon>
        <taxon>Gigasporaceae</taxon>
        <taxon>Dentiscutata</taxon>
    </lineage>
</organism>
<dbReference type="Proteomes" id="UP000789405">
    <property type="component" value="Unassembled WGS sequence"/>
</dbReference>
<reference evidence="1" key="1">
    <citation type="submission" date="2021-06" db="EMBL/GenBank/DDBJ databases">
        <authorList>
            <person name="Kallberg Y."/>
            <person name="Tangrot J."/>
            <person name="Rosling A."/>
        </authorList>
    </citation>
    <scope>NUCLEOTIDE SEQUENCE</scope>
    <source>
        <strain evidence="1">MA453B</strain>
    </source>
</reference>
<evidence type="ECO:0000313" key="1">
    <source>
        <dbReference type="EMBL" id="CAG8788834.1"/>
    </source>
</evidence>
<protein>
    <submittedName>
        <fullName evidence="1">3556_t:CDS:1</fullName>
    </submittedName>
</protein>